<name>A0A2I0B1X6_9ASPA</name>
<gene>
    <name evidence="1" type="ORF">AXF42_Ash008638</name>
</gene>
<accession>A0A2I0B1X6</accession>
<evidence type="ECO:0000313" key="1">
    <source>
        <dbReference type="EMBL" id="PKA61807.1"/>
    </source>
</evidence>
<proteinExistence type="predicted"/>
<dbReference type="EMBL" id="KZ451923">
    <property type="protein sequence ID" value="PKA61807.1"/>
    <property type="molecule type" value="Genomic_DNA"/>
</dbReference>
<sequence>MQASPELGTTLGAAKLAGWGRLTAKMKESYRIYAGAMSAEFCAAKTHALSPPRRG</sequence>
<keyword evidence="2" id="KW-1185">Reference proteome</keyword>
<reference evidence="1 2" key="1">
    <citation type="journal article" date="2017" name="Nature">
        <title>The Apostasia genome and the evolution of orchids.</title>
        <authorList>
            <person name="Zhang G.Q."/>
            <person name="Liu K.W."/>
            <person name="Li Z."/>
            <person name="Lohaus R."/>
            <person name="Hsiao Y.Y."/>
            <person name="Niu S.C."/>
            <person name="Wang J.Y."/>
            <person name="Lin Y.C."/>
            <person name="Xu Q."/>
            <person name="Chen L.J."/>
            <person name="Yoshida K."/>
            <person name="Fujiwara S."/>
            <person name="Wang Z.W."/>
            <person name="Zhang Y.Q."/>
            <person name="Mitsuda N."/>
            <person name="Wang M."/>
            <person name="Liu G.H."/>
            <person name="Pecoraro L."/>
            <person name="Huang H.X."/>
            <person name="Xiao X.J."/>
            <person name="Lin M."/>
            <person name="Wu X.Y."/>
            <person name="Wu W.L."/>
            <person name="Chen Y.Y."/>
            <person name="Chang S.B."/>
            <person name="Sakamoto S."/>
            <person name="Ohme-Takagi M."/>
            <person name="Yagi M."/>
            <person name="Zeng S.J."/>
            <person name="Shen C.Y."/>
            <person name="Yeh C.M."/>
            <person name="Luo Y.B."/>
            <person name="Tsai W.C."/>
            <person name="Van de Peer Y."/>
            <person name="Liu Z.J."/>
        </authorList>
    </citation>
    <scope>NUCLEOTIDE SEQUENCE [LARGE SCALE GENOMIC DNA]</scope>
    <source>
        <strain evidence="2">cv. Shenzhen</strain>
        <tissue evidence="1">Stem</tissue>
    </source>
</reference>
<organism evidence="1 2">
    <name type="scientific">Apostasia shenzhenica</name>
    <dbReference type="NCBI Taxonomy" id="1088818"/>
    <lineage>
        <taxon>Eukaryota</taxon>
        <taxon>Viridiplantae</taxon>
        <taxon>Streptophyta</taxon>
        <taxon>Embryophyta</taxon>
        <taxon>Tracheophyta</taxon>
        <taxon>Spermatophyta</taxon>
        <taxon>Magnoliopsida</taxon>
        <taxon>Liliopsida</taxon>
        <taxon>Asparagales</taxon>
        <taxon>Orchidaceae</taxon>
        <taxon>Apostasioideae</taxon>
        <taxon>Apostasia</taxon>
    </lineage>
</organism>
<evidence type="ECO:0000313" key="2">
    <source>
        <dbReference type="Proteomes" id="UP000236161"/>
    </source>
</evidence>
<protein>
    <submittedName>
        <fullName evidence="1">Uncharacterized protein</fullName>
    </submittedName>
</protein>
<dbReference type="AlphaFoldDB" id="A0A2I0B1X6"/>
<dbReference type="Proteomes" id="UP000236161">
    <property type="component" value="Unassembled WGS sequence"/>
</dbReference>